<evidence type="ECO:0000256" key="1">
    <source>
        <dbReference type="SAM" id="MobiDB-lite"/>
    </source>
</evidence>
<dbReference type="InterPro" id="IPR050871">
    <property type="entry name" value="26S_Proteasome/COP9_Components"/>
</dbReference>
<feature type="compositionally biased region" description="Acidic residues" evidence="1">
    <location>
        <begin position="1"/>
        <end position="53"/>
    </location>
</feature>
<proteinExistence type="predicted"/>
<accession>K0KE94</accession>
<organism evidence="3 4">
    <name type="scientific">Wickerhamomyces ciferrii (strain ATCC 14091 / BCRC 22168 / CBS 111 / JCM 3599 / NBRC 0793 / NRRL Y-1031 F-60-10)</name>
    <name type="common">Yeast</name>
    <name type="synonym">Pichia ciferrii</name>
    <dbReference type="NCBI Taxonomy" id="1206466"/>
    <lineage>
        <taxon>Eukaryota</taxon>
        <taxon>Fungi</taxon>
        <taxon>Dikarya</taxon>
        <taxon>Ascomycota</taxon>
        <taxon>Saccharomycotina</taxon>
        <taxon>Saccharomycetes</taxon>
        <taxon>Phaffomycetales</taxon>
        <taxon>Wickerhamomycetaceae</taxon>
        <taxon>Wickerhamomyces</taxon>
    </lineage>
</organism>
<dbReference type="STRING" id="1206466.K0KE94"/>
<dbReference type="InterPro" id="IPR000717">
    <property type="entry name" value="PCI_dom"/>
</dbReference>
<dbReference type="InParanoid" id="K0KE94"/>
<feature type="domain" description="PCI" evidence="2">
    <location>
        <begin position="275"/>
        <end position="443"/>
    </location>
</feature>
<keyword evidence="4" id="KW-1185">Reference proteome</keyword>
<dbReference type="Proteomes" id="UP000009328">
    <property type="component" value="Unassembled WGS sequence"/>
</dbReference>
<dbReference type="eggNOG" id="KOG1464">
    <property type="taxonomic scope" value="Eukaryota"/>
</dbReference>
<evidence type="ECO:0000259" key="2">
    <source>
        <dbReference type="PROSITE" id="PS50250"/>
    </source>
</evidence>
<sequence length="443" mass="51802">MSDEEDFMMSDGDGESYDFEFEDDDDGLADEDMNSIGDEDQSDGNGDDNDENSAEALYYNAKNTKQDDPERAIGIYEAILKIEDSNSDSSVEELIEYKFKALKQLIKIEYKLEKYDGFISHYRQIFQLDLNKITRGYVEDSLSRILDSYIGLPSNLQLDFLNTFIQDCQNGNDRLNLKANLKKIHVFIELKKLEDSKKLLNHLYELLDKMSELTKNTYLLELYSIEIQLHSDDNTPGAGTKLKELYRKTLSIQSTIPHPRINAIIKECGGKMYMKDENYEQASIEFYESFKNYDEVGNQSKRIIILKYLIITSILSNNEINKFESQETKFFLKDERILKYIKLINTFESLKHDEFMETLNLLFKLEKDDGFLIQHLKTIEKIFKLQTLINYIKPFKRLSILKICEKLNLNVEFIEDSFLNLSNNEQIKNIKLDFIEGVIYNNA</sequence>
<feature type="region of interest" description="Disordered" evidence="1">
    <location>
        <begin position="1"/>
        <end position="55"/>
    </location>
</feature>
<dbReference type="SMART" id="SM00753">
    <property type="entry name" value="PAM"/>
    <property type="match status" value="1"/>
</dbReference>
<dbReference type="HOGENOM" id="CLU_028981_0_1_1"/>
<dbReference type="EMBL" id="CAIF01000078">
    <property type="protein sequence ID" value="CCH43435.1"/>
    <property type="molecule type" value="Genomic_DNA"/>
</dbReference>
<gene>
    <name evidence="3" type="ORF">BN7_2983</name>
</gene>
<comment type="caution">
    <text evidence="3">The sequence shown here is derived from an EMBL/GenBank/DDBJ whole genome shotgun (WGS) entry which is preliminary data.</text>
</comment>
<name>K0KE94_WICCF</name>
<dbReference type="Pfam" id="PF01399">
    <property type="entry name" value="PCI"/>
    <property type="match status" value="1"/>
</dbReference>
<reference evidence="3 4" key="1">
    <citation type="journal article" date="2012" name="Eukaryot. Cell">
        <title>Draft genome sequence of Wickerhamomyces ciferrii NRRL Y-1031 F-60-10.</title>
        <authorList>
            <person name="Schneider J."/>
            <person name="Andrea H."/>
            <person name="Blom J."/>
            <person name="Jaenicke S."/>
            <person name="Ruckert C."/>
            <person name="Schorsch C."/>
            <person name="Szczepanowski R."/>
            <person name="Farwick M."/>
            <person name="Goesmann A."/>
            <person name="Puhler A."/>
            <person name="Schaffer S."/>
            <person name="Tauch A."/>
            <person name="Kohler T."/>
            <person name="Brinkrolf K."/>
        </authorList>
    </citation>
    <scope>NUCLEOTIDE SEQUENCE [LARGE SCALE GENOMIC DNA]</scope>
    <source>
        <strain evidence="4">ATCC 14091 / BCRC 22168 / CBS 111 / JCM 3599 / NBRC 0793 / NRRL Y-1031 F-60-10</strain>
    </source>
</reference>
<protein>
    <submittedName>
        <fullName evidence="3">COP9 signalosome complex subunit 2</fullName>
    </submittedName>
</protein>
<dbReference type="Gene3D" id="1.25.40.570">
    <property type="match status" value="1"/>
</dbReference>
<dbReference type="AlphaFoldDB" id="K0KE94"/>
<dbReference type="PANTHER" id="PTHR10678">
    <property type="entry name" value="26S PROTEASOME NON-ATPASE REGULATORY SUBUNIT 11/COP9 SIGNALOSOME COMPLEX SUBUNIT 2"/>
    <property type="match status" value="1"/>
</dbReference>
<dbReference type="PROSITE" id="PS50250">
    <property type="entry name" value="PCI"/>
    <property type="match status" value="1"/>
</dbReference>
<evidence type="ECO:0000313" key="4">
    <source>
        <dbReference type="Proteomes" id="UP000009328"/>
    </source>
</evidence>
<evidence type="ECO:0000313" key="3">
    <source>
        <dbReference type="EMBL" id="CCH43435.1"/>
    </source>
</evidence>